<evidence type="ECO:0000256" key="1">
    <source>
        <dbReference type="SAM" id="MobiDB-lite"/>
    </source>
</evidence>
<protein>
    <submittedName>
        <fullName evidence="2">Uncharacterized protein</fullName>
    </submittedName>
</protein>
<feature type="region of interest" description="Disordered" evidence="1">
    <location>
        <begin position="57"/>
        <end position="85"/>
    </location>
</feature>
<comment type="caution">
    <text evidence="2">The sequence shown here is derived from an EMBL/GenBank/DDBJ whole genome shotgun (WGS) entry which is preliminary data.</text>
</comment>
<dbReference type="AlphaFoldDB" id="A0A7J6LCV2"/>
<reference evidence="2 3" key="1">
    <citation type="submission" date="2020-04" db="EMBL/GenBank/DDBJ databases">
        <title>Perkinsus chesapeaki whole genome sequence.</title>
        <authorList>
            <person name="Bogema D.R."/>
        </authorList>
    </citation>
    <scope>NUCLEOTIDE SEQUENCE [LARGE SCALE GENOMIC DNA]</scope>
    <source>
        <strain evidence="2">ATCC PRA-425</strain>
    </source>
</reference>
<sequence>MCSYVVVTPQWVVDAAKFGKLPDVHLYPPVGLEEKYAQEMKKKETRARQQERLGQFFARHGKRPREGASPNSPAHEKVEVERQSKRGVGMRSLEEIVLRANSAEGMMSSIEARFGDSVRVAGVRGRLEKYPRSKHDLEVEIVEVDNLESFRSFQEIVLELFGQGASACTVYVRPSERGHLLRLVAPEVIDDKVSDGLPGKQVDESDIAKEILEFVTGGNPPESCWRITKFLRGLDQAKVYEAMSRAITFLLGSRRLDRAQALMRGAREALGKTDSEKLESFYTLAVKLSNGGIGPRLLR</sequence>
<dbReference type="Proteomes" id="UP000591131">
    <property type="component" value="Unassembled WGS sequence"/>
</dbReference>
<gene>
    <name evidence="2" type="ORF">FOL47_008618</name>
</gene>
<evidence type="ECO:0000313" key="2">
    <source>
        <dbReference type="EMBL" id="KAF4657078.1"/>
    </source>
</evidence>
<dbReference type="OrthoDB" id="427711at2759"/>
<evidence type="ECO:0000313" key="3">
    <source>
        <dbReference type="Proteomes" id="UP000591131"/>
    </source>
</evidence>
<accession>A0A7J6LCV2</accession>
<feature type="compositionally biased region" description="Basic and acidic residues" evidence="1">
    <location>
        <begin position="74"/>
        <end position="84"/>
    </location>
</feature>
<organism evidence="2 3">
    <name type="scientific">Perkinsus chesapeaki</name>
    <name type="common">Clam parasite</name>
    <name type="synonym">Perkinsus andrewsi</name>
    <dbReference type="NCBI Taxonomy" id="330153"/>
    <lineage>
        <taxon>Eukaryota</taxon>
        <taxon>Sar</taxon>
        <taxon>Alveolata</taxon>
        <taxon>Perkinsozoa</taxon>
        <taxon>Perkinsea</taxon>
        <taxon>Perkinsida</taxon>
        <taxon>Perkinsidae</taxon>
        <taxon>Perkinsus</taxon>
    </lineage>
</organism>
<proteinExistence type="predicted"/>
<name>A0A7J6LCV2_PERCH</name>
<dbReference type="EMBL" id="JAAPAO010000561">
    <property type="protein sequence ID" value="KAF4657078.1"/>
    <property type="molecule type" value="Genomic_DNA"/>
</dbReference>
<keyword evidence="3" id="KW-1185">Reference proteome</keyword>